<dbReference type="Pfam" id="PF03749">
    <property type="entry name" value="SfsA"/>
    <property type="match status" value="1"/>
</dbReference>
<dbReference type="Proteomes" id="UP000006216">
    <property type="component" value="Chromosome"/>
</dbReference>
<dbReference type="KEGG" id="pfi:PFC_05205"/>
<dbReference type="PATRIC" id="fig|1185654.4.peg.1060"/>
<keyword evidence="4" id="KW-0238">DNA-binding</keyword>
<accession>I6V1P3</accession>
<evidence type="ECO:0000256" key="1">
    <source>
        <dbReference type="HAMAP-Rule" id="MF_00095"/>
    </source>
</evidence>
<evidence type="ECO:0000313" key="4">
    <source>
        <dbReference type="EMBL" id="AFN03988.1"/>
    </source>
</evidence>
<dbReference type="Gene3D" id="2.40.50.580">
    <property type="match status" value="1"/>
</dbReference>
<dbReference type="PANTHER" id="PTHR30545">
    <property type="entry name" value="SUGAR FERMENTATION STIMULATION PROTEIN A"/>
    <property type="match status" value="1"/>
</dbReference>
<dbReference type="InterPro" id="IPR041465">
    <property type="entry name" value="SfsA_N"/>
</dbReference>
<evidence type="ECO:0000313" key="5">
    <source>
        <dbReference type="Proteomes" id="UP000006216"/>
    </source>
</evidence>
<dbReference type="Pfam" id="PF17746">
    <property type="entry name" value="SfsA_N"/>
    <property type="match status" value="1"/>
</dbReference>
<reference evidence="4 5" key="1">
    <citation type="journal article" date="2012" name="J. Bacteriol.">
        <title>Genome Sequencing of a Genetically-Tractable Pyrococcus furiosus Strain Reveals a Highly Dynamic Genome.</title>
        <authorList>
            <person name="Bridger S.L."/>
            <person name="Lancaster W.A."/>
            <person name="Poole F.L.II."/>
            <person name="Schut G.J."/>
            <person name="Adams M.W."/>
        </authorList>
    </citation>
    <scope>NUCLEOTIDE SEQUENCE [LARGE SCALE GENOMIC DNA]</scope>
    <source>
        <strain evidence="4 5">COM1</strain>
    </source>
</reference>
<gene>
    <name evidence="1" type="primary">sfsA</name>
    <name evidence="4" type="ORF">PFC_05205</name>
</gene>
<protein>
    <recommendedName>
        <fullName evidence="1">Sugar fermentation stimulation protein homolog</fullName>
    </recommendedName>
</protein>
<dbReference type="HOGENOM" id="CLU_052299_1_0_2"/>
<feature type="domain" description="Sugar fermentation stimulation protein C-terminal" evidence="2">
    <location>
        <begin position="79"/>
        <end position="213"/>
    </location>
</feature>
<dbReference type="InterPro" id="IPR005224">
    <property type="entry name" value="SfsA"/>
</dbReference>
<dbReference type="GO" id="GO:0003677">
    <property type="term" value="F:DNA binding"/>
    <property type="evidence" value="ECO:0007669"/>
    <property type="project" value="UniProtKB-KW"/>
</dbReference>
<dbReference type="AlphaFoldDB" id="I6V1P3"/>
<dbReference type="PANTHER" id="PTHR30545:SF2">
    <property type="entry name" value="SUGAR FERMENTATION STIMULATION PROTEIN A"/>
    <property type="match status" value="1"/>
</dbReference>
<dbReference type="HAMAP" id="MF_00095">
    <property type="entry name" value="SfsA"/>
    <property type="match status" value="1"/>
</dbReference>
<organism evidence="5">
    <name type="scientific">Pyrococcus furiosus COM1</name>
    <dbReference type="NCBI Taxonomy" id="1185654"/>
    <lineage>
        <taxon>Archaea</taxon>
        <taxon>Methanobacteriati</taxon>
        <taxon>Methanobacteriota</taxon>
        <taxon>Thermococci</taxon>
        <taxon>Thermococcales</taxon>
        <taxon>Thermococcaceae</taxon>
        <taxon>Pyrococcus</taxon>
    </lineage>
</organism>
<dbReference type="CDD" id="cd22358">
    <property type="entry name" value="SfsA-like_archaeal"/>
    <property type="match status" value="1"/>
</dbReference>
<dbReference type="NCBIfam" id="TIGR00230">
    <property type="entry name" value="sfsA"/>
    <property type="match status" value="1"/>
</dbReference>
<name>I6V1P3_9EURY</name>
<comment type="similarity">
    <text evidence="1">Belongs to the SfsA family.</text>
</comment>
<proteinExistence type="inferred from homology"/>
<feature type="domain" description="SfsA N-terminal OB" evidence="3">
    <location>
        <begin position="12"/>
        <end position="75"/>
    </location>
</feature>
<evidence type="ECO:0000259" key="2">
    <source>
        <dbReference type="Pfam" id="PF03749"/>
    </source>
</evidence>
<dbReference type="EMBL" id="CP003685">
    <property type="protein sequence ID" value="AFN03988.1"/>
    <property type="molecule type" value="Genomic_DNA"/>
</dbReference>
<dbReference type="Gene3D" id="3.40.1350.60">
    <property type="match status" value="1"/>
</dbReference>
<dbReference type="InterPro" id="IPR040452">
    <property type="entry name" value="SfsA_C"/>
</dbReference>
<sequence length="227" mass="25741">MEVSPLFPCIFLRRVNRFVGLVRIKERIERALITNTGRLNEFMIPGRIGYCTPKAGGKTRYILLGFEDHGKIAIIDTRLQGKAFEKIIEKELLPELEGCRIIKREPRVGESRLDYLLECSKGEIFVETKSAVLREGEYAMYPDCPSVRGQRHIKELIKLARDGKRAMIVFIGALPNVSKFKPYKKGDPKIAELLKEALEAGVEIRALGLHMELSGEIIYRGELGVEI</sequence>
<evidence type="ECO:0000259" key="3">
    <source>
        <dbReference type="Pfam" id="PF17746"/>
    </source>
</evidence>